<evidence type="ECO:0000256" key="7">
    <source>
        <dbReference type="ARBA" id="ARBA00023242"/>
    </source>
</evidence>
<dbReference type="InterPro" id="IPR036955">
    <property type="entry name" value="AP2/ERF_dom_sf"/>
</dbReference>
<evidence type="ECO:0000256" key="4">
    <source>
        <dbReference type="ARBA" id="ARBA00023125"/>
    </source>
</evidence>
<feature type="compositionally biased region" description="Polar residues" evidence="9">
    <location>
        <begin position="1"/>
        <end position="13"/>
    </location>
</feature>
<evidence type="ECO:0000256" key="6">
    <source>
        <dbReference type="ARBA" id="ARBA00023163"/>
    </source>
</evidence>
<dbReference type="Pfam" id="PF00847">
    <property type="entry name" value="AP2"/>
    <property type="match status" value="1"/>
</dbReference>
<evidence type="ECO:0000256" key="2">
    <source>
        <dbReference type="ARBA" id="ARBA00022821"/>
    </source>
</evidence>
<reference evidence="10" key="1">
    <citation type="journal article" date="2016" name="Nat. Genet.">
        <title>A high-quality carrot genome assembly provides new insights into carotenoid accumulation and asterid genome evolution.</title>
        <authorList>
            <person name="Iorizzo M."/>
            <person name="Ellison S."/>
            <person name="Senalik D."/>
            <person name="Zeng P."/>
            <person name="Satapoomin P."/>
            <person name="Huang J."/>
            <person name="Bowman M."/>
            <person name="Iovene M."/>
            <person name="Sanseverino W."/>
            <person name="Cavagnaro P."/>
            <person name="Yildiz M."/>
            <person name="Macko-Podgorni A."/>
            <person name="Moranska E."/>
            <person name="Grzebelus E."/>
            <person name="Grzebelus D."/>
            <person name="Ashrafi H."/>
            <person name="Zheng Z."/>
            <person name="Cheng S."/>
            <person name="Spooner D."/>
            <person name="Van Deynze A."/>
            <person name="Simon P."/>
        </authorList>
    </citation>
    <scope>NUCLEOTIDE SEQUENCE</scope>
    <source>
        <tissue evidence="10">Leaf</tissue>
    </source>
</reference>
<dbReference type="EMBL" id="CP093344">
    <property type="protein sequence ID" value="WOG88111.1"/>
    <property type="molecule type" value="Genomic_DNA"/>
</dbReference>
<keyword evidence="7" id="KW-0539">Nucleus</keyword>
<dbReference type="Gene3D" id="3.30.730.10">
    <property type="entry name" value="AP2/ERF domain"/>
    <property type="match status" value="1"/>
</dbReference>
<keyword evidence="3" id="KW-0805">Transcription regulation</keyword>
<organism evidence="10 11">
    <name type="scientific">Daucus carota subsp. sativus</name>
    <name type="common">Carrot</name>
    <dbReference type="NCBI Taxonomy" id="79200"/>
    <lineage>
        <taxon>Eukaryota</taxon>
        <taxon>Viridiplantae</taxon>
        <taxon>Streptophyta</taxon>
        <taxon>Embryophyta</taxon>
        <taxon>Tracheophyta</taxon>
        <taxon>Spermatophyta</taxon>
        <taxon>Magnoliopsida</taxon>
        <taxon>eudicotyledons</taxon>
        <taxon>Gunneridae</taxon>
        <taxon>Pentapetalae</taxon>
        <taxon>asterids</taxon>
        <taxon>campanulids</taxon>
        <taxon>Apiales</taxon>
        <taxon>Apiaceae</taxon>
        <taxon>Apioideae</taxon>
        <taxon>Scandiceae</taxon>
        <taxon>Daucinae</taxon>
        <taxon>Daucus</taxon>
        <taxon>Daucus sect. Daucus</taxon>
    </lineage>
</organism>
<dbReference type="GO" id="GO:0005634">
    <property type="term" value="C:nucleus"/>
    <property type="evidence" value="ECO:0007669"/>
    <property type="project" value="UniProtKB-SubCell"/>
</dbReference>
<dbReference type="InterPro" id="IPR051032">
    <property type="entry name" value="AP2/ERF_TF_ERF_subfamily"/>
</dbReference>
<keyword evidence="4" id="KW-0238">DNA-binding</keyword>
<comment type="similarity">
    <text evidence="8">Belongs to the AP2/ERF transcription factor family. ERF subfamily.</text>
</comment>
<reference evidence="10" key="2">
    <citation type="submission" date="2022-03" db="EMBL/GenBank/DDBJ databases">
        <title>Draft title - Genomic analysis of global carrot germplasm unveils the trajectory of domestication and the origin of high carotenoid orange carrot.</title>
        <authorList>
            <person name="Iorizzo M."/>
            <person name="Ellison S."/>
            <person name="Senalik D."/>
            <person name="Macko-Podgorni A."/>
            <person name="Grzebelus D."/>
            <person name="Bostan H."/>
            <person name="Rolling W."/>
            <person name="Curaba J."/>
            <person name="Simon P."/>
        </authorList>
    </citation>
    <scope>NUCLEOTIDE SEQUENCE</scope>
    <source>
        <tissue evidence="10">Leaf</tissue>
    </source>
</reference>
<sequence>MNSTKVTSKNVLKSQGKCVENSRQSNGYRGVRQRHWGRWVSEIREPRKKKRIWLGSFKTAEMAARAHDVACFHLRGDKSLLNFPQEIEFLPRPCSSDPKDIRAASCQAAGLRTVGIDKEEGNASGDDFWTELELPELLDFDILFNDVLVVP</sequence>
<dbReference type="PANTHER" id="PTHR31985:SF151">
    <property type="entry name" value="ETHYLENE-RESPONSIVE TRANSCRIPTION FACTOR ERF023"/>
    <property type="match status" value="1"/>
</dbReference>
<dbReference type="PRINTS" id="PR00367">
    <property type="entry name" value="ETHRSPELEMNT"/>
</dbReference>
<dbReference type="InterPro" id="IPR001471">
    <property type="entry name" value="AP2/ERF_dom"/>
</dbReference>
<dbReference type="PROSITE" id="PS51032">
    <property type="entry name" value="AP2_ERF"/>
    <property type="match status" value="1"/>
</dbReference>
<evidence type="ECO:0000256" key="3">
    <source>
        <dbReference type="ARBA" id="ARBA00023015"/>
    </source>
</evidence>
<name>A0A162ATI6_DAUCS</name>
<protein>
    <submittedName>
        <fullName evidence="10">Uncharacterized protein</fullName>
    </submittedName>
</protein>
<evidence type="ECO:0000256" key="8">
    <source>
        <dbReference type="ARBA" id="ARBA00024343"/>
    </source>
</evidence>
<dbReference type="Gramene" id="KZN05683">
    <property type="protein sequence ID" value="KZN05683"/>
    <property type="gene ID" value="DCAR_006520"/>
</dbReference>
<dbReference type="PANTHER" id="PTHR31985">
    <property type="entry name" value="ETHYLENE-RESPONSIVE TRANSCRIPTION FACTOR ERF042-RELATED"/>
    <property type="match status" value="1"/>
</dbReference>
<dbReference type="SMART" id="SM00380">
    <property type="entry name" value="AP2"/>
    <property type="match status" value="1"/>
</dbReference>
<keyword evidence="6" id="KW-0804">Transcription</keyword>
<evidence type="ECO:0000256" key="9">
    <source>
        <dbReference type="SAM" id="MobiDB-lite"/>
    </source>
</evidence>
<evidence type="ECO:0000313" key="10">
    <source>
        <dbReference type="EMBL" id="WOG88111.1"/>
    </source>
</evidence>
<keyword evidence="5" id="KW-0010">Activator</keyword>
<evidence type="ECO:0000313" key="11">
    <source>
        <dbReference type="Proteomes" id="UP000077755"/>
    </source>
</evidence>
<dbReference type="KEGG" id="dcr:108208473"/>
<accession>A0A162ATI6</accession>
<dbReference type="OrthoDB" id="1932364at2759"/>
<dbReference type="GO" id="GO:0003700">
    <property type="term" value="F:DNA-binding transcription factor activity"/>
    <property type="evidence" value="ECO:0007669"/>
    <property type="project" value="InterPro"/>
</dbReference>
<keyword evidence="2" id="KW-0611">Plant defense</keyword>
<gene>
    <name evidence="10" type="ORF">DCAR_0207345</name>
</gene>
<dbReference type="GO" id="GO:0003677">
    <property type="term" value="F:DNA binding"/>
    <property type="evidence" value="ECO:0007669"/>
    <property type="project" value="UniProtKB-KW"/>
</dbReference>
<proteinExistence type="inferred from homology"/>
<dbReference type="GO" id="GO:0006952">
    <property type="term" value="P:defense response"/>
    <property type="evidence" value="ECO:0007669"/>
    <property type="project" value="UniProtKB-KW"/>
</dbReference>
<evidence type="ECO:0000256" key="1">
    <source>
        <dbReference type="ARBA" id="ARBA00004123"/>
    </source>
</evidence>
<evidence type="ECO:0000256" key="5">
    <source>
        <dbReference type="ARBA" id="ARBA00023159"/>
    </source>
</evidence>
<keyword evidence="11" id="KW-1185">Reference proteome</keyword>
<dbReference type="CDD" id="cd00018">
    <property type="entry name" value="AP2"/>
    <property type="match status" value="1"/>
</dbReference>
<dbReference type="AlphaFoldDB" id="A0A162ATI6"/>
<feature type="region of interest" description="Disordered" evidence="9">
    <location>
        <begin position="1"/>
        <end position="26"/>
    </location>
</feature>
<dbReference type="FunFam" id="3.30.730.10:FF:000001">
    <property type="entry name" value="Ethylene-responsive transcription factor 2"/>
    <property type="match status" value="1"/>
</dbReference>
<dbReference type="Proteomes" id="UP000077755">
    <property type="component" value="Chromosome 2"/>
</dbReference>
<dbReference type="SUPFAM" id="SSF54171">
    <property type="entry name" value="DNA-binding domain"/>
    <property type="match status" value="1"/>
</dbReference>
<dbReference type="InterPro" id="IPR016177">
    <property type="entry name" value="DNA-bd_dom_sf"/>
</dbReference>
<comment type="subcellular location">
    <subcellularLocation>
        <location evidence="1">Nucleus</location>
    </subcellularLocation>
</comment>